<evidence type="ECO:0000256" key="3">
    <source>
        <dbReference type="PROSITE-ProRule" id="PRU00182"/>
    </source>
</evidence>
<protein>
    <recommendedName>
        <fullName evidence="4">Pseudouridine synthase</fullName>
        <ecNumber evidence="4">5.4.99.-</ecNumber>
    </recommendedName>
</protein>
<dbReference type="CDD" id="cd00165">
    <property type="entry name" value="S4"/>
    <property type="match status" value="1"/>
</dbReference>
<reference evidence="6" key="1">
    <citation type="submission" date="2020-10" db="EMBL/GenBank/DDBJ databases">
        <authorList>
            <person name="Gilroy R."/>
        </authorList>
    </citation>
    <scope>NUCLEOTIDE SEQUENCE</scope>
    <source>
        <strain evidence="6">ChiBcec16-1751</strain>
    </source>
</reference>
<dbReference type="EMBL" id="DVJJ01000078">
    <property type="protein sequence ID" value="HIS64742.1"/>
    <property type="molecule type" value="Genomic_DNA"/>
</dbReference>
<dbReference type="InterPro" id="IPR050343">
    <property type="entry name" value="RsuA_PseudoU_synthase"/>
</dbReference>
<dbReference type="Pfam" id="PF01479">
    <property type="entry name" value="S4"/>
    <property type="match status" value="1"/>
</dbReference>
<keyword evidence="3" id="KW-0694">RNA-binding</keyword>
<dbReference type="GO" id="GO:0003723">
    <property type="term" value="F:RNA binding"/>
    <property type="evidence" value="ECO:0007669"/>
    <property type="project" value="UniProtKB-KW"/>
</dbReference>
<dbReference type="PANTHER" id="PTHR47683:SF2">
    <property type="entry name" value="RNA-BINDING S4 DOMAIN-CONTAINING PROTEIN"/>
    <property type="match status" value="1"/>
</dbReference>
<evidence type="ECO:0000259" key="5">
    <source>
        <dbReference type="SMART" id="SM00363"/>
    </source>
</evidence>
<accession>A0A9D1F925</accession>
<dbReference type="FunFam" id="3.10.290.10:FF:000003">
    <property type="entry name" value="Pseudouridine synthase"/>
    <property type="match status" value="1"/>
</dbReference>
<dbReference type="InterPro" id="IPR042092">
    <property type="entry name" value="PsdUridine_s_RsuA/RluB/E/F_cat"/>
</dbReference>
<dbReference type="InterPro" id="IPR036986">
    <property type="entry name" value="S4_RNA-bd_sf"/>
</dbReference>
<feature type="domain" description="RNA-binding S4" evidence="5">
    <location>
        <begin position="4"/>
        <end position="65"/>
    </location>
</feature>
<dbReference type="AlphaFoldDB" id="A0A9D1F925"/>
<dbReference type="CDD" id="cd02870">
    <property type="entry name" value="PseudoU_synth_RsuA_like"/>
    <property type="match status" value="1"/>
</dbReference>
<keyword evidence="2 4" id="KW-0413">Isomerase</keyword>
<sequence>MEEQRLQKVLSVHGVASRRQAEQMITEGRVRVNGNTAQLGDKVTETDVIEVDGAVLRRAPRPVYIMLHKPRGYVTTCKDEQGRRDVTELVRDCPERVYPVGRLDLNSEGLLLLTNDGALANRLMHPSGQVEKIYLCWVTGYKAGAEDKLRGPLELDGRPLNPARVVLRRVNEDQAMLEVGITEGRNRQVRRMCELAGLHVTRLKRIGEGQLRLDRLPVGQWRYLTDEEVSYLHSLL</sequence>
<dbReference type="Pfam" id="PF00849">
    <property type="entry name" value="PseudoU_synth_2"/>
    <property type="match status" value="1"/>
</dbReference>
<dbReference type="GO" id="GO:0000455">
    <property type="term" value="P:enzyme-directed rRNA pseudouridine synthesis"/>
    <property type="evidence" value="ECO:0007669"/>
    <property type="project" value="UniProtKB-ARBA"/>
</dbReference>
<dbReference type="InterPro" id="IPR000748">
    <property type="entry name" value="PsdUridine_synth_RsuA/RluB/E/F"/>
</dbReference>
<dbReference type="NCBIfam" id="TIGR00093">
    <property type="entry name" value="pseudouridine synthase"/>
    <property type="match status" value="1"/>
</dbReference>
<dbReference type="SUPFAM" id="SSF55120">
    <property type="entry name" value="Pseudouridine synthase"/>
    <property type="match status" value="1"/>
</dbReference>
<evidence type="ECO:0000313" key="7">
    <source>
        <dbReference type="Proteomes" id="UP000886741"/>
    </source>
</evidence>
<dbReference type="Gene3D" id="3.30.70.1560">
    <property type="entry name" value="Alpha-L RNA-binding motif"/>
    <property type="match status" value="1"/>
</dbReference>
<proteinExistence type="inferred from homology"/>
<evidence type="ECO:0000256" key="4">
    <source>
        <dbReference type="RuleBase" id="RU003887"/>
    </source>
</evidence>
<dbReference type="InterPro" id="IPR018496">
    <property type="entry name" value="PsdUridine_synth_RsuA/RluB_CS"/>
</dbReference>
<dbReference type="InterPro" id="IPR020094">
    <property type="entry name" value="TruA/RsuA/RluB/E/F_N"/>
</dbReference>
<gene>
    <name evidence="6" type="ORF">IAA83_05140</name>
</gene>
<evidence type="ECO:0000256" key="1">
    <source>
        <dbReference type="ARBA" id="ARBA00008348"/>
    </source>
</evidence>
<dbReference type="PROSITE" id="PS50889">
    <property type="entry name" value="S4"/>
    <property type="match status" value="1"/>
</dbReference>
<comment type="caution">
    <text evidence="6">The sequence shown here is derived from an EMBL/GenBank/DDBJ whole genome shotgun (WGS) entry which is preliminary data.</text>
</comment>
<dbReference type="PANTHER" id="PTHR47683">
    <property type="entry name" value="PSEUDOURIDINE SYNTHASE FAMILY PROTEIN-RELATED"/>
    <property type="match status" value="1"/>
</dbReference>
<reference evidence="6" key="2">
    <citation type="journal article" date="2021" name="PeerJ">
        <title>Extensive microbial diversity within the chicken gut microbiome revealed by metagenomics and culture.</title>
        <authorList>
            <person name="Gilroy R."/>
            <person name="Ravi A."/>
            <person name="Getino M."/>
            <person name="Pursley I."/>
            <person name="Horton D.L."/>
            <person name="Alikhan N.F."/>
            <person name="Baker D."/>
            <person name="Gharbi K."/>
            <person name="Hall N."/>
            <person name="Watson M."/>
            <person name="Adriaenssens E.M."/>
            <person name="Foster-Nyarko E."/>
            <person name="Jarju S."/>
            <person name="Secka A."/>
            <person name="Antonio M."/>
            <person name="Oren A."/>
            <person name="Chaudhuri R.R."/>
            <person name="La Ragione R."/>
            <person name="Hildebrand F."/>
            <person name="Pallen M.J."/>
        </authorList>
    </citation>
    <scope>NUCLEOTIDE SEQUENCE</scope>
    <source>
        <strain evidence="6">ChiBcec16-1751</strain>
    </source>
</reference>
<name>A0A9D1F925_9FIRM</name>
<dbReference type="InterPro" id="IPR006145">
    <property type="entry name" value="PsdUridine_synth_RsuA/RluA"/>
</dbReference>
<dbReference type="Gene3D" id="3.30.70.580">
    <property type="entry name" value="Pseudouridine synthase I, catalytic domain, N-terminal subdomain"/>
    <property type="match status" value="1"/>
</dbReference>
<dbReference type="PROSITE" id="PS01149">
    <property type="entry name" value="PSI_RSU"/>
    <property type="match status" value="1"/>
</dbReference>
<dbReference type="Gene3D" id="3.10.290.10">
    <property type="entry name" value="RNA-binding S4 domain"/>
    <property type="match status" value="1"/>
</dbReference>
<dbReference type="SUPFAM" id="SSF55174">
    <property type="entry name" value="Alpha-L RNA-binding motif"/>
    <property type="match status" value="1"/>
</dbReference>
<dbReference type="EC" id="5.4.99.-" evidence="4"/>
<evidence type="ECO:0000256" key="2">
    <source>
        <dbReference type="ARBA" id="ARBA00023235"/>
    </source>
</evidence>
<dbReference type="InterPro" id="IPR020103">
    <property type="entry name" value="PsdUridine_synth_cat_dom_sf"/>
</dbReference>
<comment type="similarity">
    <text evidence="1 4">Belongs to the pseudouridine synthase RsuA family.</text>
</comment>
<organism evidence="6 7">
    <name type="scientific">Candidatus Avoscillospira avistercoris</name>
    <dbReference type="NCBI Taxonomy" id="2840707"/>
    <lineage>
        <taxon>Bacteria</taxon>
        <taxon>Bacillati</taxon>
        <taxon>Bacillota</taxon>
        <taxon>Clostridia</taxon>
        <taxon>Eubacteriales</taxon>
        <taxon>Oscillospiraceae</taxon>
        <taxon>Oscillospiraceae incertae sedis</taxon>
        <taxon>Candidatus Avoscillospira</taxon>
    </lineage>
</organism>
<dbReference type="GO" id="GO:0120159">
    <property type="term" value="F:rRNA pseudouridine synthase activity"/>
    <property type="evidence" value="ECO:0007669"/>
    <property type="project" value="UniProtKB-ARBA"/>
</dbReference>
<dbReference type="InterPro" id="IPR002942">
    <property type="entry name" value="S4_RNA-bd"/>
</dbReference>
<dbReference type="SMART" id="SM00363">
    <property type="entry name" value="S4"/>
    <property type="match status" value="1"/>
</dbReference>
<evidence type="ECO:0000313" key="6">
    <source>
        <dbReference type="EMBL" id="HIS64742.1"/>
    </source>
</evidence>
<dbReference type="Proteomes" id="UP000886741">
    <property type="component" value="Unassembled WGS sequence"/>
</dbReference>